<comment type="similarity">
    <text evidence="5">Belongs to the DEAD box helicase family.</text>
</comment>
<dbReference type="SMART" id="SM00487">
    <property type="entry name" value="DEXDc"/>
    <property type="match status" value="1"/>
</dbReference>
<keyword evidence="3 5" id="KW-0067">ATP-binding</keyword>
<keyword evidence="1 5" id="KW-0547">Nucleotide-binding</keyword>
<keyword evidence="10" id="KW-1185">Reference proteome</keyword>
<dbReference type="InterPro" id="IPR011545">
    <property type="entry name" value="DEAD/DEAH_box_helicase_dom"/>
</dbReference>
<keyword evidence="2 5" id="KW-0378">Hydrolase</keyword>
<dbReference type="GeneID" id="22911941"/>
<accession>A0A023B980</accession>
<evidence type="ECO:0000256" key="1">
    <source>
        <dbReference type="ARBA" id="ARBA00022741"/>
    </source>
</evidence>
<dbReference type="GO" id="GO:0003723">
    <property type="term" value="F:RNA binding"/>
    <property type="evidence" value="ECO:0007669"/>
    <property type="project" value="UniProtKB-UniRule"/>
</dbReference>
<dbReference type="Pfam" id="PF00270">
    <property type="entry name" value="DEAD"/>
    <property type="match status" value="1"/>
</dbReference>
<dbReference type="EMBL" id="AFNH02000401">
    <property type="protein sequence ID" value="EZG71574.1"/>
    <property type="molecule type" value="Genomic_DNA"/>
</dbReference>
<dbReference type="EC" id="3.6.4.13" evidence="5"/>
<dbReference type="PROSITE" id="PS51194">
    <property type="entry name" value="HELICASE_CTER"/>
    <property type="match status" value="1"/>
</dbReference>
<dbReference type="InterPro" id="IPR014001">
    <property type="entry name" value="Helicase_ATP-bd"/>
</dbReference>
<reference evidence="9" key="1">
    <citation type="submission" date="2013-12" db="EMBL/GenBank/DDBJ databases">
        <authorList>
            <person name="Omoto C.K."/>
            <person name="Sibley D."/>
            <person name="Venepally P."/>
            <person name="Hadjithomas M."/>
            <person name="Karamycheva S."/>
            <person name="Brunk B."/>
            <person name="Roos D."/>
            <person name="Caler E."/>
            <person name="Lorenzi H."/>
        </authorList>
    </citation>
    <scope>NUCLEOTIDE SEQUENCE</scope>
</reference>
<keyword evidence="5 9" id="KW-0347">Helicase</keyword>
<evidence type="ECO:0000256" key="2">
    <source>
        <dbReference type="ARBA" id="ARBA00022801"/>
    </source>
</evidence>
<feature type="domain" description="Helicase ATP-binding" evidence="7">
    <location>
        <begin position="45"/>
        <end position="277"/>
    </location>
</feature>
<evidence type="ECO:0000256" key="5">
    <source>
        <dbReference type="RuleBase" id="RU365068"/>
    </source>
</evidence>
<dbReference type="SMART" id="SM00490">
    <property type="entry name" value="HELICc"/>
    <property type="match status" value="1"/>
</dbReference>
<gene>
    <name evidence="9" type="ORF">GNI_052540</name>
</gene>
<name>A0A023B980_GRENI</name>
<dbReference type="AlphaFoldDB" id="A0A023B980"/>
<dbReference type="eggNOG" id="KOG0346">
    <property type="taxonomic scope" value="Eukaryota"/>
</dbReference>
<protein>
    <recommendedName>
        <fullName evidence="5">ATP-dependent RNA helicase</fullName>
        <ecNumber evidence="5">3.6.4.13</ecNumber>
    </recommendedName>
</protein>
<comment type="caution">
    <text evidence="9">The sequence shown here is derived from an EMBL/GenBank/DDBJ whole genome shotgun (WGS) entry which is preliminary data.</text>
</comment>
<feature type="compositionally biased region" description="Acidic residues" evidence="6">
    <location>
        <begin position="326"/>
        <end position="336"/>
    </location>
</feature>
<dbReference type="GO" id="GO:0005524">
    <property type="term" value="F:ATP binding"/>
    <property type="evidence" value="ECO:0007669"/>
    <property type="project" value="UniProtKB-UniRule"/>
</dbReference>
<evidence type="ECO:0000313" key="10">
    <source>
        <dbReference type="Proteomes" id="UP000019763"/>
    </source>
</evidence>
<dbReference type="PANTHER" id="PTHR24031">
    <property type="entry name" value="RNA HELICASE"/>
    <property type="match status" value="1"/>
</dbReference>
<comment type="domain">
    <text evidence="5">The Q motif is unique to and characteristic of the DEAD box family of RNA helicases and controls ATP binding and hydrolysis.</text>
</comment>
<comment type="function">
    <text evidence="5">RNA helicase.</text>
</comment>
<organism evidence="9 10">
    <name type="scientific">Gregarina niphandrodes</name>
    <name type="common">Septate eugregarine</name>
    <dbReference type="NCBI Taxonomy" id="110365"/>
    <lineage>
        <taxon>Eukaryota</taxon>
        <taxon>Sar</taxon>
        <taxon>Alveolata</taxon>
        <taxon>Apicomplexa</taxon>
        <taxon>Conoidasida</taxon>
        <taxon>Gregarinasina</taxon>
        <taxon>Eugregarinorida</taxon>
        <taxon>Gregarinidae</taxon>
        <taxon>Gregarina</taxon>
    </lineage>
</organism>
<dbReference type="PROSITE" id="PS51192">
    <property type="entry name" value="HELICASE_ATP_BIND_1"/>
    <property type="match status" value="1"/>
</dbReference>
<evidence type="ECO:0000256" key="6">
    <source>
        <dbReference type="SAM" id="MobiDB-lite"/>
    </source>
</evidence>
<evidence type="ECO:0000259" key="7">
    <source>
        <dbReference type="PROSITE" id="PS51192"/>
    </source>
</evidence>
<keyword evidence="4 5" id="KW-0694">RNA-binding</keyword>
<dbReference type="SUPFAM" id="SSF52540">
    <property type="entry name" value="P-loop containing nucleoside triphosphate hydrolases"/>
    <property type="match status" value="2"/>
</dbReference>
<feature type="compositionally biased region" description="Polar residues" evidence="6">
    <location>
        <begin position="302"/>
        <end position="317"/>
    </location>
</feature>
<feature type="region of interest" description="Disordered" evidence="6">
    <location>
        <begin position="300"/>
        <end position="336"/>
    </location>
</feature>
<dbReference type="InterPro" id="IPR001650">
    <property type="entry name" value="Helicase_C-like"/>
</dbReference>
<comment type="catalytic activity">
    <reaction evidence="5">
        <text>ATP + H2O = ADP + phosphate + H(+)</text>
        <dbReference type="Rhea" id="RHEA:13065"/>
        <dbReference type="ChEBI" id="CHEBI:15377"/>
        <dbReference type="ChEBI" id="CHEBI:15378"/>
        <dbReference type="ChEBI" id="CHEBI:30616"/>
        <dbReference type="ChEBI" id="CHEBI:43474"/>
        <dbReference type="ChEBI" id="CHEBI:456216"/>
        <dbReference type="EC" id="3.6.4.13"/>
    </reaction>
</comment>
<dbReference type="GO" id="GO:0003724">
    <property type="term" value="F:RNA helicase activity"/>
    <property type="evidence" value="ECO:0007669"/>
    <property type="project" value="UniProtKB-EC"/>
</dbReference>
<dbReference type="Proteomes" id="UP000019763">
    <property type="component" value="Unassembled WGS sequence"/>
</dbReference>
<evidence type="ECO:0000259" key="8">
    <source>
        <dbReference type="PROSITE" id="PS51194"/>
    </source>
</evidence>
<evidence type="ECO:0000256" key="3">
    <source>
        <dbReference type="ARBA" id="ARBA00022840"/>
    </source>
</evidence>
<proteinExistence type="inferred from homology"/>
<evidence type="ECO:0000313" key="9">
    <source>
        <dbReference type="EMBL" id="EZG71574.1"/>
    </source>
</evidence>
<sequence length="650" mass="71626">MCVWDVRYEGGGVKFESMVSVDTRVSSMLRRLGFTHARPVQELSLPHALAGVDVLLKAPTGTGKTLAYVIPILTSILGRRLQSPLFVEYGFGEKRDSKTAFRHRLEAVVLVPSKELVGQVSKVFQDLLYQCSDFVQCHGIADCPATLADLRLKFTDFTAVLVTHPGAFIKIGQLLMKEIQADPHQSHLCLFPNVQQLVVDEADLILSVYGYDQETRSIFSPHAFDLKVKATRQTIPVSLLRIDHLAANKCQVMLCSATINQDLNKLKHLALYKPAVLVVVGNENELKRTRDIRNGEIRSVETHSTARSGETHSTARSVETHSTAESELDEDPGTEESFTDEAAILEIDRSECVMQAMVLSSDMRKRMDHRYVVVDPKCFDEYLVLVGVLQNRLYSMGEDKPRTLVFVNDIKKAIKTELVLSALGFKVARAVGCQNAKTRSTNIHKFNSGQIDVLVGMDCTYIAGTAAESATVSATALASSATALASSKTDVSAVIMPSGTMPSGTMPSGTMLPVDDEEILAELNIAAPKRKRRRKVNLSESSIARGIDFRKVARVILLDPPANLTEYVHKVGRCGREIDATLIPTVLTCLPTEALTDPVWKEVASEFRPTTPDVFQLTSFDSLRYRVEDKCRAASKSAIKAVLERELCSN</sequence>
<dbReference type="VEuPathDB" id="CryptoDB:GNI_052540"/>
<dbReference type="Gene3D" id="3.40.50.300">
    <property type="entry name" value="P-loop containing nucleotide triphosphate hydrolases"/>
    <property type="match status" value="2"/>
</dbReference>
<dbReference type="OrthoDB" id="10261904at2759"/>
<feature type="domain" description="Helicase C-terminal" evidence="8">
    <location>
        <begin position="388"/>
        <end position="631"/>
    </location>
</feature>
<dbReference type="InterPro" id="IPR027417">
    <property type="entry name" value="P-loop_NTPase"/>
</dbReference>
<dbReference type="GO" id="GO:0016787">
    <property type="term" value="F:hydrolase activity"/>
    <property type="evidence" value="ECO:0007669"/>
    <property type="project" value="UniProtKB-KW"/>
</dbReference>
<evidence type="ECO:0000256" key="4">
    <source>
        <dbReference type="ARBA" id="ARBA00022884"/>
    </source>
</evidence>
<dbReference type="RefSeq" id="XP_011129819.1">
    <property type="nucleotide sequence ID" value="XM_011131517.1"/>
</dbReference>
<dbReference type="Pfam" id="PF00271">
    <property type="entry name" value="Helicase_C"/>
    <property type="match status" value="2"/>
</dbReference>